<evidence type="ECO:0000313" key="6">
    <source>
        <dbReference type="Proteomes" id="UP000694866"/>
    </source>
</evidence>
<evidence type="ECO:0000256" key="1">
    <source>
        <dbReference type="ARBA" id="ARBA00022741"/>
    </source>
</evidence>
<organism evidence="6 7">
    <name type="scientific">Fopius arisanus</name>
    <dbReference type="NCBI Taxonomy" id="64838"/>
    <lineage>
        <taxon>Eukaryota</taxon>
        <taxon>Metazoa</taxon>
        <taxon>Ecdysozoa</taxon>
        <taxon>Arthropoda</taxon>
        <taxon>Hexapoda</taxon>
        <taxon>Insecta</taxon>
        <taxon>Pterygota</taxon>
        <taxon>Neoptera</taxon>
        <taxon>Endopterygota</taxon>
        <taxon>Hymenoptera</taxon>
        <taxon>Apocrita</taxon>
        <taxon>Ichneumonoidea</taxon>
        <taxon>Braconidae</taxon>
        <taxon>Opiinae</taxon>
        <taxon>Fopius</taxon>
    </lineage>
</organism>
<evidence type="ECO:0000256" key="2">
    <source>
        <dbReference type="ARBA" id="ARBA00022840"/>
    </source>
</evidence>
<keyword evidence="4" id="KW-0723">Serine/threonine-protein kinase</keyword>
<feature type="domain" description="Protein kinase" evidence="5">
    <location>
        <begin position="64"/>
        <end position="312"/>
    </location>
</feature>
<dbReference type="RefSeq" id="XP_011315285.1">
    <property type="nucleotide sequence ID" value="XM_011316983.1"/>
</dbReference>
<gene>
    <name evidence="7" type="primary">LOC105274118</name>
</gene>
<evidence type="ECO:0000313" key="7">
    <source>
        <dbReference type="RefSeq" id="XP_011315285.1"/>
    </source>
</evidence>
<dbReference type="GO" id="GO:0005524">
    <property type="term" value="F:ATP binding"/>
    <property type="evidence" value="ECO:0007669"/>
    <property type="project" value="UniProtKB-UniRule"/>
</dbReference>
<dbReference type="InterPro" id="IPR051681">
    <property type="entry name" value="Ser/Thr_Kinases-Pseudokinases"/>
</dbReference>
<dbReference type="InterPro" id="IPR017441">
    <property type="entry name" value="Protein_kinase_ATP_BS"/>
</dbReference>
<dbReference type="CTD" id="100117851"/>
<dbReference type="SMART" id="SM00220">
    <property type="entry name" value="S_TKc"/>
    <property type="match status" value="1"/>
</dbReference>
<dbReference type="GeneID" id="105274118"/>
<name>A0A9R1TU28_9HYME</name>
<comment type="similarity">
    <text evidence="4">Belongs to the protein kinase superfamily.</text>
</comment>
<dbReference type="Gene3D" id="1.10.510.10">
    <property type="entry name" value="Transferase(Phosphotransferase) domain 1"/>
    <property type="match status" value="1"/>
</dbReference>
<keyword evidence="7" id="KW-0418">Kinase</keyword>
<proteinExistence type="inferred from homology"/>
<evidence type="ECO:0000256" key="3">
    <source>
        <dbReference type="PROSITE-ProRule" id="PRU10141"/>
    </source>
</evidence>
<feature type="binding site" evidence="3">
    <location>
        <position position="91"/>
    </location>
    <ligand>
        <name>ATP</name>
        <dbReference type="ChEBI" id="CHEBI:30616"/>
    </ligand>
</feature>
<dbReference type="Pfam" id="PF00069">
    <property type="entry name" value="Pkinase"/>
    <property type="match status" value="1"/>
</dbReference>
<dbReference type="PROSITE" id="PS50011">
    <property type="entry name" value="PROTEIN_KINASE_DOM"/>
    <property type="match status" value="1"/>
</dbReference>
<accession>A0A9R1TU28</accession>
<dbReference type="PANTHER" id="PTHR44329">
    <property type="entry name" value="SERINE/THREONINE-PROTEIN KINASE TNNI3K-RELATED"/>
    <property type="match status" value="1"/>
</dbReference>
<protein>
    <submittedName>
        <fullName evidence="7">Serine/threonine-protein kinase mos</fullName>
    </submittedName>
</protein>
<dbReference type="InterPro" id="IPR000719">
    <property type="entry name" value="Prot_kinase_dom"/>
</dbReference>
<dbReference type="Gene3D" id="3.30.200.20">
    <property type="entry name" value="Phosphorylase Kinase, domain 1"/>
    <property type="match status" value="1"/>
</dbReference>
<dbReference type="SUPFAM" id="SSF56112">
    <property type="entry name" value="Protein kinase-like (PK-like)"/>
    <property type="match status" value="1"/>
</dbReference>
<dbReference type="PROSITE" id="PS00108">
    <property type="entry name" value="PROTEIN_KINASE_ST"/>
    <property type="match status" value="1"/>
</dbReference>
<dbReference type="Proteomes" id="UP000694866">
    <property type="component" value="Unplaced"/>
</dbReference>
<dbReference type="InterPro" id="IPR008271">
    <property type="entry name" value="Ser/Thr_kinase_AS"/>
</dbReference>
<dbReference type="AlphaFoldDB" id="A0A9R1TU28"/>
<evidence type="ECO:0000259" key="5">
    <source>
        <dbReference type="PROSITE" id="PS50011"/>
    </source>
</evidence>
<dbReference type="PROSITE" id="PS00107">
    <property type="entry name" value="PROTEIN_KINASE_ATP"/>
    <property type="match status" value="1"/>
</dbReference>
<dbReference type="OrthoDB" id="4062651at2759"/>
<reference evidence="7" key="1">
    <citation type="submission" date="2025-08" db="UniProtKB">
        <authorList>
            <consortium name="RefSeq"/>
        </authorList>
    </citation>
    <scope>IDENTIFICATION</scope>
    <source>
        <strain evidence="7">USDA-PBARC FA_bdor</strain>
        <tissue evidence="7">Whole organism</tissue>
    </source>
</reference>
<dbReference type="GO" id="GO:0004674">
    <property type="term" value="F:protein serine/threonine kinase activity"/>
    <property type="evidence" value="ECO:0007669"/>
    <property type="project" value="UniProtKB-KW"/>
</dbReference>
<keyword evidence="1 3" id="KW-0547">Nucleotide-binding</keyword>
<dbReference type="InterPro" id="IPR011009">
    <property type="entry name" value="Kinase-like_dom_sf"/>
</dbReference>
<dbReference type="KEGG" id="fas:105274118"/>
<evidence type="ECO:0000256" key="4">
    <source>
        <dbReference type="RuleBase" id="RU000304"/>
    </source>
</evidence>
<keyword evidence="2 3" id="KW-0067">ATP-binding</keyword>
<sequence length="314" mass="34512">MASSPRIVVSTVTQRILSPKPSKNFLSVRQTLSPKTPPKGKARCLLSIDTPNRLRIVENGPPKVEENSIIGCGAFGTVYRASYKGSEVAAKIVKRRRNSDQTVRAERNAASLAHSNIVRVFGVEEGGIWSLVTMELCGTSLQDKLDETALDRTERINTWLAVSRALEFCHSAGIVHADVKPKNVLIAADGQPKLADFGNSVVIGEEYPLAMLRGTPGYLAPEITKGNPPSPSSDIYSLGILAWQLLSRESPFSLYHPHTILYLTGKGSRPTDENLDDECKGDYKNLYRELWSQLPKRRPSLGVTIDRLNAMLST</sequence>
<keyword evidence="7" id="KW-0808">Transferase</keyword>
<keyword evidence="6" id="KW-1185">Reference proteome</keyword>